<organism evidence="2 3">
    <name type="scientific">Rhizophagus irregularis (strain DAOM 197198w)</name>
    <name type="common">Glomus intraradices</name>
    <dbReference type="NCBI Taxonomy" id="1432141"/>
    <lineage>
        <taxon>Eukaryota</taxon>
        <taxon>Fungi</taxon>
        <taxon>Fungi incertae sedis</taxon>
        <taxon>Mucoromycota</taxon>
        <taxon>Glomeromycotina</taxon>
        <taxon>Glomeromycetes</taxon>
        <taxon>Glomerales</taxon>
        <taxon>Glomeraceae</taxon>
        <taxon>Rhizophagus</taxon>
    </lineage>
</organism>
<dbReference type="PROSITE" id="PS50097">
    <property type="entry name" value="BTB"/>
    <property type="match status" value="1"/>
</dbReference>
<dbReference type="InterPro" id="IPR000210">
    <property type="entry name" value="BTB/POZ_dom"/>
</dbReference>
<dbReference type="HOGENOM" id="CLU_2741312_0_0_1"/>
<keyword evidence="3" id="KW-1185">Reference proteome</keyword>
<dbReference type="EMBL" id="JEMT01030160">
    <property type="protein sequence ID" value="EXX50191.1"/>
    <property type="molecule type" value="Genomic_DNA"/>
</dbReference>
<dbReference type="Pfam" id="PF00651">
    <property type="entry name" value="BTB"/>
    <property type="match status" value="1"/>
</dbReference>
<dbReference type="Gene3D" id="3.30.710.10">
    <property type="entry name" value="Potassium Channel Kv1.1, Chain A"/>
    <property type="match status" value="1"/>
</dbReference>
<feature type="domain" description="BTB" evidence="1">
    <location>
        <begin position="28"/>
        <end position="56"/>
    </location>
</feature>
<dbReference type="AlphaFoldDB" id="A0A015JSV1"/>
<dbReference type="InterPro" id="IPR011333">
    <property type="entry name" value="SKP1/BTB/POZ_sf"/>
</dbReference>
<evidence type="ECO:0000313" key="2">
    <source>
        <dbReference type="EMBL" id="EXX50191.1"/>
    </source>
</evidence>
<sequence length="71" mass="8070">MTSAHTGRTTSESAINDYEKLLETGERSDVIIYAGENEEFRAHLSILCVRSEYFRAKTGLRKKTECLSLKN</sequence>
<name>A0A015JSV1_RHIIW</name>
<dbReference type="SMR" id="A0A015JSV1"/>
<protein>
    <recommendedName>
        <fullName evidence="1">BTB domain-containing protein</fullName>
    </recommendedName>
</protein>
<reference evidence="2 3" key="1">
    <citation type="submission" date="2014-02" db="EMBL/GenBank/DDBJ databases">
        <title>Single nucleus genome sequencing reveals high similarity among nuclei of an endomycorrhizal fungus.</title>
        <authorList>
            <person name="Lin K."/>
            <person name="Geurts R."/>
            <person name="Zhang Z."/>
            <person name="Limpens E."/>
            <person name="Saunders D.G."/>
            <person name="Mu D."/>
            <person name="Pang E."/>
            <person name="Cao H."/>
            <person name="Cha H."/>
            <person name="Lin T."/>
            <person name="Zhou Q."/>
            <person name="Shang Y."/>
            <person name="Li Y."/>
            <person name="Ivanov S."/>
            <person name="Sharma T."/>
            <person name="Velzen R.V."/>
            <person name="Ruijter N.D."/>
            <person name="Aanen D.K."/>
            <person name="Win J."/>
            <person name="Kamoun S."/>
            <person name="Bisseling T."/>
            <person name="Huang S."/>
        </authorList>
    </citation>
    <scope>NUCLEOTIDE SEQUENCE [LARGE SCALE GENOMIC DNA]</scope>
    <source>
        <strain evidence="3">DAOM197198w</strain>
    </source>
</reference>
<dbReference type="SUPFAM" id="SSF54695">
    <property type="entry name" value="POZ domain"/>
    <property type="match status" value="1"/>
</dbReference>
<comment type="caution">
    <text evidence="2">The sequence shown here is derived from an EMBL/GenBank/DDBJ whole genome shotgun (WGS) entry which is preliminary data.</text>
</comment>
<evidence type="ECO:0000259" key="1">
    <source>
        <dbReference type="PROSITE" id="PS50097"/>
    </source>
</evidence>
<gene>
    <name evidence="2" type="ORF">RirG_273180</name>
</gene>
<proteinExistence type="predicted"/>
<dbReference type="Proteomes" id="UP000022910">
    <property type="component" value="Unassembled WGS sequence"/>
</dbReference>
<accession>A0A015JSV1</accession>
<dbReference type="CDD" id="cd18186">
    <property type="entry name" value="BTB_POZ_ZBTB_KLHL-like"/>
    <property type="match status" value="1"/>
</dbReference>
<evidence type="ECO:0000313" key="3">
    <source>
        <dbReference type="Proteomes" id="UP000022910"/>
    </source>
</evidence>